<dbReference type="PANTHER" id="PTHR43731">
    <property type="entry name" value="RHOMBOID PROTEASE"/>
    <property type="match status" value="1"/>
</dbReference>
<dbReference type="RefSeq" id="WP_382418468.1">
    <property type="nucleotide sequence ID" value="NZ_AP031500.1"/>
</dbReference>
<dbReference type="PANTHER" id="PTHR43731:SF14">
    <property type="entry name" value="PRESENILIN-ASSOCIATED RHOMBOID-LIKE PROTEIN, MITOCHONDRIAL"/>
    <property type="match status" value="1"/>
</dbReference>
<reference evidence="10" key="1">
    <citation type="journal article" date="2019" name="Int. J. Syst. Evol. Microbiol.">
        <title>The Global Catalogue of Microorganisms (GCM) 10K type strain sequencing project: providing services to taxonomists for standard genome sequencing and annotation.</title>
        <authorList>
            <consortium name="The Broad Institute Genomics Platform"/>
            <consortium name="The Broad Institute Genome Sequencing Center for Infectious Disease"/>
            <person name="Wu L."/>
            <person name="Ma J."/>
        </authorList>
    </citation>
    <scope>NUCLEOTIDE SEQUENCE [LARGE SCALE GENOMIC DNA]</scope>
    <source>
        <strain evidence="10">KCTC 52141</strain>
    </source>
</reference>
<dbReference type="Gene3D" id="1.20.1540.10">
    <property type="entry name" value="Rhomboid-like"/>
    <property type="match status" value="1"/>
</dbReference>
<comment type="similarity">
    <text evidence="2">Belongs to the peptidase S54 family.</text>
</comment>
<dbReference type="Proteomes" id="UP001595548">
    <property type="component" value="Unassembled WGS sequence"/>
</dbReference>
<gene>
    <name evidence="9" type="ORF">ACFOEB_17250</name>
</gene>
<evidence type="ECO:0000313" key="9">
    <source>
        <dbReference type="EMBL" id="MFC3156959.1"/>
    </source>
</evidence>
<dbReference type="InterPro" id="IPR050925">
    <property type="entry name" value="Rhomboid_protease_S54"/>
</dbReference>
<keyword evidence="6 7" id="KW-0472">Membrane</keyword>
<feature type="transmembrane region" description="Helical" evidence="7">
    <location>
        <begin position="207"/>
        <end position="227"/>
    </location>
</feature>
<evidence type="ECO:0000256" key="3">
    <source>
        <dbReference type="ARBA" id="ARBA00022692"/>
    </source>
</evidence>
<keyword evidence="9" id="KW-0645">Protease</keyword>
<dbReference type="EC" id="3.4.21.-" evidence="9"/>
<keyword evidence="4 9" id="KW-0378">Hydrolase</keyword>
<dbReference type="GO" id="GO:0006508">
    <property type="term" value="P:proteolysis"/>
    <property type="evidence" value="ECO:0007669"/>
    <property type="project" value="UniProtKB-KW"/>
</dbReference>
<evidence type="ECO:0000313" key="10">
    <source>
        <dbReference type="Proteomes" id="UP001595548"/>
    </source>
</evidence>
<keyword evidence="3 7" id="KW-0812">Transmembrane</keyword>
<feature type="transmembrane region" description="Helical" evidence="7">
    <location>
        <begin position="273"/>
        <end position="292"/>
    </location>
</feature>
<name>A0ABV7HT26_9GAMM</name>
<accession>A0ABV7HT26</accession>
<dbReference type="InterPro" id="IPR022764">
    <property type="entry name" value="Peptidase_S54_rhomboid_dom"/>
</dbReference>
<feature type="transmembrane region" description="Helical" evidence="7">
    <location>
        <begin position="156"/>
        <end position="174"/>
    </location>
</feature>
<proteinExistence type="inferred from homology"/>
<evidence type="ECO:0000256" key="6">
    <source>
        <dbReference type="ARBA" id="ARBA00023136"/>
    </source>
</evidence>
<keyword evidence="10" id="KW-1185">Reference proteome</keyword>
<feature type="transmembrane region" description="Helical" evidence="7">
    <location>
        <begin position="12"/>
        <end position="33"/>
    </location>
</feature>
<organism evidence="9 10">
    <name type="scientific">Gilvimarinus japonicus</name>
    <dbReference type="NCBI Taxonomy" id="1796469"/>
    <lineage>
        <taxon>Bacteria</taxon>
        <taxon>Pseudomonadati</taxon>
        <taxon>Pseudomonadota</taxon>
        <taxon>Gammaproteobacteria</taxon>
        <taxon>Cellvibrionales</taxon>
        <taxon>Cellvibrionaceae</taxon>
        <taxon>Gilvimarinus</taxon>
    </lineage>
</organism>
<dbReference type="EMBL" id="JBHRTL010000031">
    <property type="protein sequence ID" value="MFC3156959.1"/>
    <property type="molecule type" value="Genomic_DNA"/>
</dbReference>
<feature type="domain" description="Peptidase S54 rhomboid" evidence="8">
    <location>
        <begin position="145"/>
        <end position="288"/>
    </location>
</feature>
<comment type="subcellular location">
    <subcellularLocation>
        <location evidence="1">Membrane</location>
        <topology evidence="1">Multi-pass membrane protein</topology>
    </subcellularLocation>
</comment>
<sequence length="459" mass="52490">MLIIPIQDKPDWSRPPLITLALIALNVFVFLFYQGNDDAKLALAADTYHSHQLDDIERPYYRDYLQAYHPEDVAHWDAQHRNGSPLTHAMFDLQFDHYLREVWVDQSSRIPNLNQWRDGRRTFEQQRDRISSLQAGLIPAQARPFTFISSMFLHGGWGHLLGNMVFLFLFGFTLERALGTVRYLAGYLLSGIAADALFIAISPDSLVPLVGASGAISGLMGMYLALYRLRKIRFFYSALFYFGEFVAPALWVFPVWIAKELYGHFFVDSNTAYWAHIGGLLAGFAVMLALPVSRREFAKKEQQADQGARLEQQLLQVQALAANLDFNRARSRVRVLCEHYGNDPRPWHLQFNLYKNQPSERVFHEVTFAALKQFVQLPRVDMSWATTVDEMVTQYRILAPKAPALTGKLCLALAQRFLQLNQKKQATTYAAWAQQKEVRLTEPLIELVNSAQTKTQTLA</sequence>
<evidence type="ECO:0000256" key="4">
    <source>
        <dbReference type="ARBA" id="ARBA00022801"/>
    </source>
</evidence>
<evidence type="ECO:0000259" key="8">
    <source>
        <dbReference type="Pfam" id="PF01694"/>
    </source>
</evidence>
<dbReference type="GO" id="GO:0008233">
    <property type="term" value="F:peptidase activity"/>
    <property type="evidence" value="ECO:0007669"/>
    <property type="project" value="UniProtKB-KW"/>
</dbReference>
<feature type="transmembrane region" description="Helical" evidence="7">
    <location>
        <begin position="234"/>
        <end position="253"/>
    </location>
</feature>
<keyword evidence="5 7" id="KW-1133">Transmembrane helix</keyword>
<dbReference type="Pfam" id="PF01694">
    <property type="entry name" value="Rhomboid"/>
    <property type="match status" value="1"/>
</dbReference>
<protein>
    <submittedName>
        <fullName evidence="9">Rhomboid family intramembrane serine protease</fullName>
        <ecNumber evidence="9">3.4.21.-</ecNumber>
    </submittedName>
</protein>
<feature type="transmembrane region" description="Helical" evidence="7">
    <location>
        <begin position="181"/>
        <end position="201"/>
    </location>
</feature>
<evidence type="ECO:0000256" key="7">
    <source>
        <dbReference type="SAM" id="Phobius"/>
    </source>
</evidence>
<dbReference type="InterPro" id="IPR035952">
    <property type="entry name" value="Rhomboid-like_sf"/>
</dbReference>
<dbReference type="SUPFAM" id="SSF144091">
    <property type="entry name" value="Rhomboid-like"/>
    <property type="match status" value="1"/>
</dbReference>
<evidence type="ECO:0000256" key="5">
    <source>
        <dbReference type="ARBA" id="ARBA00022989"/>
    </source>
</evidence>
<comment type="caution">
    <text evidence="9">The sequence shown here is derived from an EMBL/GenBank/DDBJ whole genome shotgun (WGS) entry which is preliminary data.</text>
</comment>
<evidence type="ECO:0000256" key="2">
    <source>
        <dbReference type="ARBA" id="ARBA00009045"/>
    </source>
</evidence>
<evidence type="ECO:0000256" key="1">
    <source>
        <dbReference type="ARBA" id="ARBA00004141"/>
    </source>
</evidence>